<dbReference type="AlphaFoldDB" id="A0A164MMG8"/>
<dbReference type="PANTHER" id="PTHR34391:SF2">
    <property type="entry name" value="TRP C-TERMINAL DOMAIN-CONTAINING PROTEIN"/>
    <property type="match status" value="1"/>
</dbReference>
<dbReference type="InterPro" id="IPR040410">
    <property type="entry name" value="UPF0658_Golgi"/>
</dbReference>
<evidence type="ECO:0000313" key="3">
    <source>
        <dbReference type="EMBL" id="KZS86849.1"/>
    </source>
</evidence>
<organism evidence="3 4">
    <name type="scientific">Sistotremastrum niveocremeum HHB9708</name>
    <dbReference type="NCBI Taxonomy" id="1314777"/>
    <lineage>
        <taxon>Eukaryota</taxon>
        <taxon>Fungi</taxon>
        <taxon>Dikarya</taxon>
        <taxon>Basidiomycota</taxon>
        <taxon>Agaricomycotina</taxon>
        <taxon>Agaricomycetes</taxon>
        <taxon>Sistotremastrales</taxon>
        <taxon>Sistotremastraceae</taxon>
        <taxon>Sertulicium</taxon>
        <taxon>Sertulicium niveocremeum</taxon>
    </lineage>
</organism>
<evidence type="ECO:0000256" key="2">
    <source>
        <dbReference type="SAM" id="Phobius"/>
    </source>
</evidence>
<evidence type="ECO:0000256" key="1">
    <source>
        <dbReference type="SAM" id="MobiDB-lite"/>
    </source>
</evidence>
<feature type="region of interest" description="Disordered" evidence="1">
    <location>
        <begin position="497"/>
        <end position="532"/>
    </location>
</feature>
<feature type="transmembrane region" description="Helical" evidence="2">
    <location>
        <begin position="242"/>
        <end position="258"/>
    </location>
</feature>
<feature type="transmembrane region" description="Helical" evidence="2">
    <location>
        <begin position="293"/>
        <end position="316"/>
    </location>
</feature>
<dbReference type="Proteomes" id="UP000076722">
    <property type="component" value="Unassembled WGS sequence"/>
</dbReference>
<feature type="transmembrane region" description="Helical" evidence="2">
    <location>
        <begin position="411"/>
        <end position="433"/>
    </location>
</feature>
<sequence>MSINCVTGVLPLLVLVDRAISPLQVQTNFLPYPFLFVVLISMHSTPFIRQGYSNLCALYNRIIIDHWILLYLLLLLCHSSLQILFQSFSFVNSAGVISTISQAVTIDTSTTLPIFTPLKSIQLCHHIPLAAIDPLCPIVFLATLPHLPTTPKHVNHTITSNLNHTASLNHTNSLAHKSKPHPTTWDAVLKPGKVSDQCMEVLLWPKQFLVMSQIESIVLLAFQVYRIFLSCYALFKQSTPHLIASFVLQLLGVVWSAYRITRDVATKKIFTLILSHAPCSLPSSVLKSYWDQIVAFDISILFMDVLSLFVTAFLSWRLAKRYLDQRLAQSEATPRLRRYFKTALVFNALVWLDMWFLASSAIVWLEQLAFEAVGNLTPHRDLFEVLFFVALVGLPGWLYLSWRSITQERPYVIGAFLLIDVGLAVAWSSLFISPSAQFLFSTWPFFAAFSVISMVLLVSTLIMGAICWANFGRGLKQHFQMLNSISELTAALGYDQEEEQGRRRTSVSSQRSKPEVNMIQSEMPIPEQQTNS</sequence>
<feature type="transmembrane region" description="Helical" evidence="2">
    <location>
        <begin position="385"/>
        <end position="402"/>
    </location>
</feature>
<feature type="transmembrane region" description="Helical" evidence="2">
    <location>
        <begin position="29"/>
        <end position="48"/>
    </location>
</feature>
<keyword evidence="2" id="KW-0472">Membrane</keyword>
<feature type="transmembrane region" description="Helical" evidence="2">
    <location>
        <begin position="217"/>
        <end position="235"/>
    </location>
</feature>
<keyword evidence="4" id="KW-1185">Reference proteome</keyword>
<name>A0A164MMG8_9AGAM</name>
<reference evidence="3 4" key="1">
    <citation type="journal article" date="2016" name="Mol. Biol. Evol.">
        <title>Comparative Genomics of Early-Diverging Mushroom-Forming Fungi Provides Insights into the Origins of Lignocellulose Decay Capabilities.</title>
        <authorList>
            <person name="Nagy L.G."/>
            <person name="Riley R."/>
            <person name="Tritt A."/>
            <person name="Adam C."/>
            <person name="Daum C."/>
            <person name="Floudas D."/>
            <person name="Sun H."/>
            <person name="Yadav J.S."/>
            <person name="Pangilinan J."/>
            <person name="Larsson K.H."/>
            <person name="Matsuura K."/>
            <person name="Barry K."/>
            <person name="Labutti K."/>
            <person name="Kuo R."/>
            <person name="Ohm R.A."/>
            <person name="Bhattacharya S.S."/>
            <person name="Shirouzu T."/>
            <person name="Yoshinaga Y."/>
            <person name="Martin F.M."/>
            <person name="Grigoriev I.V."/>
            <person name="Hibbett D.S."/>
        </authorList>
    </citation>
    <scope>NUCLEOTIDE SEQUENCE [LARGE SCALE GENOMIC DNA]</scope>
    <source>
        <strain evidence="3 4">HHB9708</strain>
    </source>
</reference>
<dbReference type="PANTHER" id="PTHR34391">
    <property type="entry name" value="UPF0658 GOLGI APPARATUS MEMBRANE PROTEIN C1952.10C-RELATED"/>
    <property type="match status" value="1"/>
</dbReference>
<evidence type="ECO:0000313" key="4">
    <source>
        <dbReference type="Proteomes" id="UP000076722"/>
    </source>
</evidence>
<accession>A0A164MMG8</accession>
<gene>
    <name evidence="3" type="ORF">SISNIDRAFT_553438</name>
</gene>
<dbReference type="EMBL" id="KV419465">
    <property type="protein sequence ID" value="KZS86849.1"/>
    <property type="molecule type" value="Genomic_DNA"/>
</dbReference>
<dbReference type="GO" id="GO:0005794">
    <property type="term" value="C:Golgi apparatus"/>
    <property type="evidence" value="ECO:0007669"/>
    <property type="project" value="TreeGrafter"/>
</dbReference>
<keyword evidence="2" id="KW-1133">Transmembrane helix</keyword>
<feature type="transmembrane region" description="Helical" evidence="2">
    <location>
        <begin position="445"/>
        <end position="471"/>
    </location>
</feature>
<keyword evidence="2" id="KW-0812">Transmembrane</keyword>
<protein>
    <submittedName>
        <fullName evidence="3">Uncharacterized protein</fullName>
    </submittedName>
</protein>
<feature type="transmembrane region" description="Helical" evidence="2">
    <location>
        <begin position="344"/>
        <end position="365"/>
    </location>
</feature>
<feature type="transmembrane region" description="Helical" evidence="2">
    <location>
        <begin position="68"/>
        <end position="85"/>
    </location>
</feature>
<proteinExistence type="predicted"/>